<evidence type="ECO:0000313" key="3">
    <source>
        <dbReference type="EMBL" id="QIA06751.1"/>
    </source>
</evidence>
<dbReference type="AlphaFoldDB" id="A0A6C0RCA6"/>
<evidence type="ECO:0000313" key="4">
    <source>
        <dbReference type="Proteomes" id="UP000474630"/>
    </source>
</evidence>
<reference evidence="3 4" key="1">
    <citation type="submission" date="2020-02" db="EMBL/GenBank/DDBJ databases">
        <title>Genome sequencing for Draconibacterium sp. strain M1.</title>
        <authorList>
            <person name="Park S.-J."/>
        </authorList>
    </citation>
    <scope>NUCLEOTIDE SEQUENCE [LARGE SCALE GENOMIC DNA]</scope>
    <source>
        <strain evidence="3 4">M1</strain>
    </source>
</reference>
<organism evidence="3 4">
    <name type="scientific">Draconibacterium halophilum</name>
    <dbReference type="NCBI Taxonomy" id="2706887"/>
    <lineage>
        <taxon>Bacteria</taxon>
        <taxon>Pseudomonadati</taxon>
        <taxon>Bacteroidota</taxon>
        <taxon>Bacteroidia</taxon>
        <taxon>Marinilabiliales</taxon>
        <taxon>Prolixibacteraceae</taxon>
        <taxon>Draconibacterium</taxon>
    </lineage>
</organism>
<name>A0A6C0RCA6_9BACT</name>
<sequence>MIQIKPILSYFSLALFVALISCSGGQKKTEQTETSVKETTPKVEVNAEAKLLLKTLNEMGDYANSRDFPSLIKPSSVYEDLDGNIHIVDLRNEDAFDDGHIKGAVRVDFIDLPAYFTNDIKPFEYDKIVVVCYSGQISSYATSLLRLAGYGNVYAMRWGMSGWNKDFAEDAWLANVSSDFQDQLETEEHEKAPLADFPKLNTGKSSGDEILQQRINSLFAAGYSDALVHADDVFEEPGDYYTINYDRRDKYESGHIPGAIRYKPGVTLGIVSEMQTIPVDEEVVLYCNTGHNSGFATAYLRLFGYNAKTLTFGNNAFMYDKMKEEESTLSWLPFTEAEIQDYPYVLN</sequence>
<dbReference type="PROSITE" id="PS50206">
    <property type="entry name" value="RHODANESE_3"/>
    <property type="match status" value="2"/>
</dbReference>
<feature type="domain" description="Rhodanese" evidence="2">
    <location>
        <begin position="81"/>
        <end position="172"/>
    </location>
</feature>
<dbReference type="SUPFAM" id="SSF52821">
    <property type="entry name" value="Rhodanese/Cell cycle control phosphatase"/>
    <property type="match status" value="2"/>
</dbReference>
<evidence type="ECO:0000259" key="2">
    <source>
        <dbReference type="PROSITE" id="PS50206"/>
    </source>
</evidence>
<protein>
    <recommendedName>
        <fullName evidence="2">Rhodanese domain-containing protein</fullName>
    </recommendedName>
</protein>
<evidence type="ECO:0000256" key="1">
    <source>
        <dbReference type="SAM" id="SignalP"/>
    </source>
</evidence>
<dbReference type="RefSeq" id="WP_163344681.1">
    <property type="nucleotide sequence ID" value="NZ_CP048409.1"/>
</dbReference>
<dbReference type="SMART" id="SM00450">
    <property type="entry name" value="RHOD"/>
    <property type="match status" value="2"/>
</dbReference>
<gene>
    <name evidence="3" type="ORF">G0Q07_02955</name>
</gene>
<dbReference type="CDD" id="cd00158">
    <property type="entry name" value="RHOD"/>
    <property type="match status" value="2"/>
</dbReference>
<dbReference type="InterPro" id="IPR036873">
    <property type="entry name" value="Rhodanese-like_dom_sf"/>
</dbReference>
<proteinExistence type="predicted"/>
<dbReference type="InterPro" id="IPR050229">
    <property type="entry name" value="GlpE_sulfurtransferase"/>
</dbReference>
<feature type="domain" description="Rhodanese" evidence="2">
    <location>
        <begin position="245"/>
        <end position="326"/>
    </location>
</feature>
<dbReference type="PROSITE" id="PS51257">
    <property type="entry name" value="PROKAR_LIPOPROTEIN"/>
    <property type="match status" value="1"/>
</dbReference>
<dbReference type="KEGG" id="drc:G0Q07_02955"/>
<dbReference type="PANTHER" id="PTHR43031:SF1">
    <property type="entry name" value="PYRIDINE NUCLEOTIDE-DISULPHIDE OXIDOREDUCTASE"/>
    <property type="match status" value="1"/>
</dbReference>
<accession>A0A6C0RCA6</accession>
<keyword evidence="4" id="KW-1185">Reference proteome</keyword>
<dbReference type="EMBL" id="CP048409">
    <property type="protein sequence ID" value="QIA06751.1"/>
    <property type="molecule type" value="Genomic_DNA"/>
</dbReference>
<keyword evidence="1" id="KW-0732">Signal</keyword>
<dbReference type="Pfam" id="PF00581">
    <property type="entry name" value="Rhodanese"/>
    <property type="match status" value="2"/>
</dbReference>
<dbReference type="Proteomes" id="UP000474630">
    <property type="component" value="Chromosome"/>
</dbReference>
<dbReference type="Gene3D" id="3.40.250.10">
    <property type="entry name" value="Rhodanese-like domain"/>
    <property type="match status" value="2"/>
</dbReference>
<feature type="chain" id="PRO_5025407755" description="Rhodanese domain-containing protein" evidence="1">
    <location>
        <begin position="24"/>
        <end position="347"/>
    </location>
</feature>
<dbReference type="PANTHER" id="PTHR43031">
    <property type="entry name" value="FAD-DEPENDENT OXIDOREDUCTASE"/>
    <property type="match status" value="1"/>
</dbReference>
<dbReference type="InterPro" id="IPR001763">
    <property type="entry name" value="Rhodanese-like_dom"/>
</dbReference>
<feature type="signal peptide" evidence="1">
    <location>
        <begin position="1"/>
        <end position="23"/>
    </location>
</feature>